<dbReference type="Gene3D" id="3.90.176.10">
    <property type="entry name" value="Toxin ADP-ribosyltransferase, Chain A, domain 1"/>
    <property type="match status" value="1"/>
</dbReference>
<dbReference type="PROSITE" id="PS50005">
    <property type="entry name" value="TPR"/>
    <property type="match status" value="1"/>
</dbReference>
<dbReference type="PANTHER" id="PTHR12697">
    <property type="entry name" value="PBS LYASE HEAT-LIKE PROTEIN"/>
    <property type="match status" value="1"/>
</dbReference>
<dbReference type="Pfam" id="PF13181">
    <property type="entry name" value="TPR_8"/>
    <property type="match status" value="1"/>
</dbReference>
<evidence type="ECO:0000256" key="4">
    <source>
        <dbReference type="PROSITE-ProRule" id="PRU00339"/>
    </source>
</evidence>
<evidence type="ECO:0008006" key="7">
    <source>
        <dbReference type="Google" id="ProtNLM"/>
    </source>
</evidence>
<evidence type="ECO:0000256" key="3">
    <source>
        <dbReference type="PROSITE-ProRule" id="PRU00103"/>
    </source>
</evidence>
<dbReference type="InterPro" id="IPR000357">
    <property type="entry name" value="HEAT"/>
</dbReference>
<dbReference type="PROSITE" id="PS50077">
    <property type="entry name" value="HEAT_REPEAT"/>
    <property type="match status" value="2"/>
</dbReference>
<protein>
    <recommendedName>
        <fullName evidence="7">Tetratricopeptide repeat protein</fullName>
    </recommendedName>
</protein>
<dbReference type="InterPro" id="IPR011989">
    <property type="entry name" value="ARM-like"/>
</dbReference>
<gene>
    <name evidence="5" type="ORF">JBS370_LOCUS29404</name>
</gene>
<dbReference type="AlphaFoldDB" id="A0A819S571"/>
<dbReference type="SMART" id="SM00028">
    <property type="entry name" value="TPR"/>
    <property type="match status" value="5"/>
</dbReference>
<dbReference type="SUPFAM" id="SSF56399">
    <property type="entry name" value="ADP-ribosylation"/>
    <property type="match status" value="1"/>
</dbReference>
<dbReference type="Gene3D" id="1.25.10.10">
    <property type="entry name" value="Leucine-rich Repeat Variant"/>
    <property type="match status" value="1"/>
</dbReference>
<evidence type="ECO:0000313" key="6">
    <source>
        <dbReference type="Proteomes" id="UP000663836"/>
    </source>
</evidence>
<name>A0A819S571_9BILA</name>
<accession>A0A819S571</accession>
<dbReference type="InterPro" id="IPR016024">
    <property type="entry name" value="ARM-type_fold"/>
</dbReference>
<dbReference type="GO" id="GO:0016491">
    <property type="term" value="F:oxidoreductase activity"/>
    <property type="evidence" value="ECO:0007669"/>
    <property type="project" value="TreeGrafter"/>
</dbReference>
<dbReference type="InterPro" id="IPR019734">
    <property type="entry name" value="TPR_rpt"/>
</dbReference>
<dbReference type="PANTHER" id="PTHR12697:SF5">
    <property type="entry name" value="DEOXYHYPUSINE HYDROXYLASE"/>
    <property type="match status" value="1"/>
</dbReference>
<dbReference type="Proteomes" id="UP000663836">
    <property type="component" value="Unassembled WGS sequence"/>
</dbReference>
<evidence type="ECO:0000256" key="2">
    <source>
        <dbReference type="ARBA" id="ARBA00045876"/>
    </source>
</evidence>
<proteinExistence type="predicted"/>
<keyword evidence="4" id="KW-0802">TPR repeat</keyword>
<dbReference type="Pfam" id="PF13646">
    <property type="entry name" value="HEAT_2"/>
    <property type="match status" value="1"/>
</dbReference>
<comment type="caution">
    <text evidence="5">The sequence shown here is derived from an EMBL/GenBank/DDBJ whole genome shotgun (WGS) entry which is preliminary data.</text>
</comment>
<feature type="repeat" description="HEAT" evidence="3">
    <location>
        <begin position="45"/>
        <end position="83"/>
    </location>
</feature>
<dbReference type="PROSITE" id="PS51996">
    <property type="entry name" value="TR_MART"/>
    <property type="match status" value="1"/>
</dbReference>
<dbReference type="InterPro" id="IPR011990">
    <property type="entry name" value="TPR-like_helical_dom_sf"/>
</dbReference>
<reference evidence="5" key="1">
    <citation type="submission" date="2021-02" db="EMBL/GenBank/DDBJ databases">
        <authorList>
            <person name="Nowell W R."/>
        </authorList>
    </citation>
    <scope>NUCLEOTIDE SEQUENCE</scope>
</reference>
<evidence type="ECO:0000256" key="1">
    <source>
        <dbReference type="ARBA" id="ARBA00022737"/>
    </source>
</evidence>
<dbReference type="SUPFAM" id="SSF48371">
    <property type="entry name" value="ARM repeat"/>
    <property type="match status" value="1"/>
</dbReference>
<evidence type="ECO:0000313" key="5">
    <source>
        <dbReference type="EMBL" id="CAF4057711.1"/>
    </source>
</evidence>
<dbReference type="Gene3D" id="1.25.40.10">
    <property type="entry name" value="Tetratricopeptide repeat domain"/>
    <property type="match status" value="1"/>
</dbReference>
<sequence length="796" mass="91059">MGEKAATSEMINRLVSALGDQDPDVRYSACAALGKMSEKAATSEVINQLLIALGDEDSDVRYSACEALGTMAEKAATSEVINQLLIALGDEDSDVRYSACEALEQIHAIYFFQLTELNYPVNKRKVSGLFDQVEDLSEQLRKDILFYREQHFHQCCINTFSIVEERQKVLPQLDDKQIAFLSSSLFIDILPQTPLLEFKLEDLNKICDVLFSSQGEKVARYVGKLYEENDEVKKINEDPRFSQILLRFHQIDKLNNLFILQKPITDIQQLVLNSNDTSTSTFYLAKIISNNGLKMLQSDCDTLINIGIFILATKSLLTARTIAREAANNGLISILFQIETVQGIRLHEIDSNHVIFYPGTVFRLESINEAPDNVWYVKIKPADSEFALIKEQIHFEVKVPLSWLTFGNYLYFLNRPSQAQTYFKYLLNKLPENNIDSSIIYNNMAIMYMMDSKEEMETKAMKAYEDALKCAQSINIDSVYRGKLITGSVLQQLIDNEGRLIYVNGFLSTTIDRDVALAFSGNQENQDQGVKSILFLLKIHENAKQTYAYIADESVMKDELEVLFSLGTIWRIESITHDKSLCIIELTLCEELEPETTQLRAKYANENVTLLSLGDILLELGNEDEAKWCYREMLDKPCNDNETVGILYYRIGMLQLEKKLYDVALETLKKAAESLEKLETKRDEITLPGPLYIYDRRSPLLTIYYNMGLMYENKRKFDKAIDCYESATKEKGSSLERATVCDTLGVLYFCRGNYIKACEYHEHACELIDDTYPEWKDFKDHLKRAKDQLQNNSKTG</sequence>
<dbReference type="EMBL" id="CAJOBD010006312">
    <property type="protein sequence ID" value="CAF4057711.1"/>
    <property type="molecule type" value="Genomic_DNA"/>
</dbReference>
<feature type="repeat" description="HEAT" evidence="3">
    <location>
        <begin position="10"/>
        <end position="48"/>
    </location>
</feature>
<dbReference type="SUPFAM" id="SSF48452">
    <property type="entry name" value="TPR-like"/>
    <property type="match status" value="2"/>
</dbReference>
<keyword evidence="1" id="KW-0677">Repeat</keyword>
<organism evidence="5 6">
    <name type="scientific">Rotaria sordida</name>
    <dbReference type="NCBI Taxonomy" id="392033"/>
    <lineage>
        <taxon>Eukaryota</taxon>
        <taxon>Metazoa</taxon>
        <taxon>Spiralia</taxon>
        <taxon>Gnathifera</taxon>
        <taxon>Rotifera</taxon>
        <taxon>Eurotatoria</taxon>
        <taxon>Bdelloidea</taxon>
        <taxon>Philodinida</taxon>
        <taxon>Philodinidae</taxon>
        <taxon>Rotaria</taxon>
    </lineage>
</organism>
<comment type="function">
    <text evidence="2">Catalyzes the hydroxylation of the N(6)-(4-aminobutyl)-L-lysine intermediate produced by deoxyhypusine synthase/DHPS on a critical lysine of the eukaryotic translation initiation factor 5A/eIF-5A. This is the second step of the post-translational modification of that lysine into an unusual amino acid residue named hypusine. Hypusination is unique to mature eIF-5A factor and is essential for its function.</text>
</comment>
<feature type="repeat" description="TPR" evidence="4">
    <location>
        <begin position="701"/>
        <end position="734"/>
    </location>
</feature>
<dbReference type="Pfam" id="PF02985">
    <property type="entry name" value="HEAT"/>
    <property type="match status" value="1"/>
</dbReference>
<dbReference type="InterPro" id="IPR021133">
    <property type="entry name" value="HEAT_type_2"/>
</dbReference>